<proteinExistence type="predicted"/>
<dbReference type="PANTHER" id="PTHR17985">
    <property type="entry name" value="SER/THR-RICH PROTEIN T10 IN DGCR REGION"/>
    <property type="match status" value="1"/>
</dbReference>
<dbReference type="InterPro" id="IPR008551">
    <property type="entry name" value="TANGO2"/>
</dbReference>
<gene>
    <name evidence="1" type="ORF">K1W68_11725</name>
</gene>
<reference evidence="1" key="1">
    <citation type="journal article" date="2021" name="Polymers (Basel)">
        <title>Highly Stretchable Bacterial Cellulose Produced by Komagataeibacter hansenii SI1.</title>
        <authorList>
            <person name="Cielecka I."/>
            <person name="Ryngajllo M."/>
            <person name="Maniukiewicz W."/>
            <person name="Bielecki S."/>
        </authorList>
    </citation>
    <scope>NUCLEOTIDE SEQUENCE</scope>
    <source>
        <strain evidence="1">SI1</strain>
    </source>
</reference>
<dbReference type="RefSeq" id="WP_247067394.1">
    <property type="nucleotide sequence ID" value="NZ_CP094848.1"/>
</dbReference>
<accession>A0AAW5ETK3</accession>
<sequence length="261" mass="27462">MCTVVISHQPDEAWPLLLAANRDERLDRPWEAPSRHWGDHPTVVGGRDCVAGGSWLTMNDAGVIGAIMNRVGSLGPAPGKRSRGELPLMVGDHGCARDAVARIAALDAGEWRSFNMIVGDGTDAFFIRGPGYGTPQVIALDVGTHMIATTDPDDMSMPRIARHLPRFRGAPRPVPPAWESWTVLLADRSLPAGSELNIPPRSGFGTCSSSALGISRDPAAPNGRSWFFAAGAPDRVGYAPVDLNTARPGINAGAGSGTAAT</sequence>
<name>A0AAW5ETK3_NOVHA</name>
<evidence type="ECO:0000313" key="1">
    <source>
        <dbReference type="EMBL" id="MCJ8354645.1"/>
    </source>
</evidence>
<dbReference type="AlphaFoldDB" id="A0AAW5ETK3"/>
<protein>
    <submittedName>
        <fullName evidence="1">NRDE family protein</fullName>
    </submittedName>
</protein>
<dbReference type="EMBL" id="JAIBCX010000032">
    <property type="protein sequence ID" value="MCJ8354645.1"/>
    <property type="molecule type" value="Genomic_DNA"/>
</dbReference>
<dbReference type="Proteomes" id="UP001202887">
    <property type="component" value="Unassembled WGS sequence"/>
</dbReference>
<reference evidence="1" key="2">
    <citation type="submission" date="2022-03" db="EMBL/GenBank/DDBJ databases">
        <authorList>
            <person name="Ryngajllo M."/>
            <person name="Jacek P."/>
            <person name="Kubiak K."/>
        </authorList>
    </citation>
    <scope>NUCLEOTIDE SEQUENCE</scope>
    <source>
        <strain evidence="1">SI1</strain>
    </source>
</reference>
<evidence type="ECO:0000313" key="2">
    <source>
        <dbReference type="Proteomes" id="UP001202887"/>
    </source>
</evidence>
<comment type="caution">
    <text evidence="1">The sequence shown here is derived from an EMBL/GenBank/DDBJ whole genome shotgun (WGS) entry which is preliminary data.</text>
</comment>
<organism evidence="1 2">
    <name type="scientific">Novacetimonas hansenii</name>
    <name type="common">Komagataeibacter hansenii</name>
    <dbReference type="NCBI Taxonomy" id="436"/>
    <lineage>
        <taxon>Bacteria</taxon>
        <taxon>Pseudomonadati</taxon>
        <taxon>Pseudomonadota</taxon>
        <taxon>Alphaproteobacteria</taxon>
        <taxon>Acetobacterales</taxon>
        <taxon>Acetobacteraceae</taxon>
        <taxon>Novacetimonas</taxon>
    </lineage>
</organism>
<dbReference type="PANTHER" id="PTHR17985:SF8">
    <property type="entry name" value="TRANSPORT AND GOLGI ORGANIZATION PROTEIN 2 HOMOLOG"/>
    <property type="match status" value="1"/>
</dbReference>
<dbReference type="Pfam" id="PF05742">
    <property type="entry name" value="TANGO2"/>
    <property type="match status" value="1"/>
</dbReference>